<gene>
    <name evidence="17" type="ORF">GCM10009720_10540</name>
</gene>
<dbReference type="PANTHER" id="PTHR43884:SF12">
    <property type="entry name" value="ISOVALERYL-COA DEHYDROGENASE, MITOCHONDRIAL-RELATED"/>
    <property type="match status" value="1"/>
</dbReference>
<dbReference type="Pfam" id="PF08028">
    <property type="entry name" value="Acyl-CoA_dh_2"/>
    <property type="match status" value="1"/>
</dbReference>
<comment type="catalytic activity">
    <reaction evidence="11">
        <text>dibenzothiophene + FMNH2 + O2 = dibenzothiophene 5-oxide + FMN + H2O + H(+)</text>
        <dbReference type="Rhea" id="RHEA:49076"/>
        <dbReference type="ChEBI" id="CHEBI:15377"/>
        <dbReference type="ChEBI" id="CHEBI:15378"/>
        <dbReference type="ChEBI" id="CHEBI:15379"/>
        <dbReference type="ChEBI" id="CHEBI:23681"/>
        <dbReference type="ChEBI" id="CHEBI:23683"/>
        <dbReference type="ChEBI" id="CHEBI:57618"/>
        <dbReference type="ChEBI" id="CHEBI:58210"/>
    </reaction>
</comment>
<dbReference type="InterPro" id="IPR009100">
    <property type="entry name" value="AcylCoA_DH/oxidase_NM_dom_sf"/>
</dbReference>
<evidence type="ECO:0000259" key="15">
    <source>
        <dbReference type="Pfam" id="PF02771"/>
    </source>
</evidence>
<evidence type="ECO:0000256" key="2">
    <source>
        <dbReference type="ARBA" id="ARBA00022630"/>
    </source>
</evidence>
<evidence type="ECO:0000256" key="13">
    <source>
        <dbReference type="ARBA" id="ARBA00049456"/>
    </source>
</evidence>
<comment type="pathway">
    <text evidence="7">Sulfur metabolism; dibenzothiophene degradation.</text>
</comment>
<evidence type="ECO:0000256" key="6">
    <source>
        <dbReference type="ARBA" id="ARBA00023033"/>
    </source>
</evidence>
<sequence length="424" mass="45133">MTQTVATPVVNSTDATIAELWEQLDPVFDDILASAPTRDAAGGIDTAPVEKLRAAGFTRLRVPQAYGGYGLSLPQAYTFFVALAAADSNLAQALRAHWSFVEDVLSRTDEHAAFIHRWLTRLGAGDIIGNAITERGNAHGTTATRLTHHDGQWKLDGTKYYSTGTGYADWIAVAATGDDDEPVSLALPADASGVHIVDDWDGFGQRLTASGTTTFSDVTVDATEIFPAGLGLESGDRTAYGQAAWQTVHLATLVGIAKAVLRDGTAYVQSRTRTFSHGAAGTVRYDPQVLQLLGELSAQVAGIETIFHAIPPVLAEHFAADAAGDQVPEAAIDELYAQVYQAQQVIAPVTLEVATKIFEVGGASATSQARAFDRHWRNARVLASHNPLIYRARILGDYLVNGVSPERKYTVGQAESSRPGSGSS</sequence>
<dbReference type="Gene3D" id="1.10.540.10">
    <property type="entry name" value="Acyl-CoA dehydrogenase/oxidase, N-terminal domain"/>
    <property type="match status" value="1"/>
</dbReference>
<protein>
    <recommendedName>
        <fullName evidence="10">Dibenzothiophene monooxygenase</fullName>
        <ecNumber evidence="9">1.14.14.21</ecNumber>
    </recommendedName>
</protein>
<dbReference type="Pfam" id="PF02771">
    <property type="entry name" value="Acyl-CoA_dh_N"/>
    <property type="match status" value="1"/>
</dbReference>
<keyword evidence="5" id="KW-0560">Oxidoreductase</keyword>
<keyword evidence="2" id="KW-0285">Flavoprotein</keyword>
<keyword evidence="18" id="KW-1185">Reference proteome</keyword>
<dbReference type="PIRSF" id="PIRSF016578">
    <property type="entry name" value="HsaA"/>
    <property type="match status" value="1"/>
</dbReference>
<dbReference type="InterPro" id="IPR013107">
    <property type="entry name" value="Acyl-CoA_DH_C"/>
</dbReference>
<comment type="catalytic activity">
    <reaction evidence="12">
        <text>dibenzothiophene 5-oxide + FMNH2 + O2 = dibenzothiophene 5,5-dioxide + FMN + H2O + H(+)</text>
        <dbReference type="Rhea" id="RHEA:49080"/>
        <dbReference type="ChEBI" id="CHEBI:15377"/>
        <dbReference type="ChEBI" id="CHEBI:15378"/>
        <dbReference type="ChEBI" id="CHEBI:15379"/>
        <dbReference type="ChEBI" id="CHEBI:23683"/>
        <dbReference type="ChEBI" id="CHEBI:57618"/>
        <dbReference type="ChEBI" id="CHEBI:58210"/>
        <dbReference type="ChEBI" id="CHEBI:90356"/>
    </reaction>
</comment>
<comment type="subcellular location">
    <subcellularLocation>
        <location evidence="1">Cytoplasm</location>
    </subcellularLocation>
</comment>
<dbReference type="SUPFAM" id="SSF47203">
    <property type="entry name" value="Acyl-CoA dehydrogenase C-terminal domain-like"/>
    <property type="match status" value="1"/>
</dbReference>
<dbReference type="EC" id="1.14.14.21" evidence="9"/>
<dbReference type="SUPFAM" id="SSF56645">
    <property type="entry name" value="Acyl-CoA dehydrogenase NM domain-like"/>
    <property type="match status" value="1"/>
</dbReference>
<comment type="similarity">
    <text evidence="8">Belongs to the DszC flavin monooxygenase family.</text>
</comment>
<dbReference type="Pfam" id="PF02770">
    <property type="entry name" value="Acyl-CoA_dh_M"/>
    <property type="match status" value="1"/>
</dbReference>
<evidence type="ECO:0000256" key="9">
    <source>
        <dbReference type="ARBA" id="ARBA00034328"/>
    </source>
</evidence>
<evidence type="ECO:0000256" key="12">
    <source>
        <dbReference type="ARBA" id="ARBA00048445"/>
    </source>
</evidence>
<evidence type="ECO:0000259" key="16">
    <source>
        <dbReference type="Pfam" id="PF08028"/>
    </source>
</evidence>
<dbReference type="InterPro" id="IPR006091">
    <property type="entry name" value="Acyl-CoA_Oxase/DH_mid-dom"/>
</dbReference>
<feature type="domain" description="Acyl-CoA dehydrogenase/oxidase N-terminal" evidence="15">
    <location>
        <begin position="35"/>
        <end position="107"/>
    </location>
</feature>
<evidence type="ECO:0000256" key="7">
    <source>
        <dbReference type="ARBA" id="ARBA00034307"/>
    </source>
</evidence>
<reference evidence="18" key="1">
    <citation type="journal article" date="2019" name="Int. J. Syst. Evol. Microbiol.">
        <title>The Global Catalogue of Microorganisms (GCM) 10K type strain sequencing project: providing services to taxonomists for standard genome sequencing and annotation.</title>
        <authorList>
            <consortium name="The Broad Institute Genomics Platform"/>
            <consortium name="The Broad Institute Genome Sequencing Center for Infectious Disease"/>
            <person name="Wu L."/>
            <person name="Ma J."/>
        </authorList>
    </citation>
    <scope>NUCLEOTIDE SEQUENCE [LARGE SCALE GENOMIC DNA]</scope>
    <source>
        <strain evidence="18">JCM 13595</strain>
    </source>
</reference>
<name>A0ABP5FQR5_9MICC</name>
<feature type="domain" description="Acyl-CoA oxidase/dehydrogenase middle" evidence="14">
    <location>
        <begin position="141"/>
        <end position="218"/>
    </location>
</feature>
<accession>A0ABP5FQR5</accession>
<evidence type="ECO:0000256" key="8">
    <source>
        <dbReference type="ARBA" id="ARBA00034317"/>
    </source>
</evidence>
<comment type="caution">
    <text evidence="17">The sequence shown here is derived from an EMBL/GenBank/DDBJ whole genome shotgun (WGS) entry which is preliminary data.</text>
</comment>
<dbReference type="Gene3D" id="1.20.140.10">
    <property type="entry name" value="Butyryl-CoA Dehydrogenase, subunit A, domain 3"/>
    <property type="match status" value="1"/>
</dbReference>
<dbReference type="Proteomes" id="UP001501461">
    <property type="component" value="Unassembled WGS sequence"/>
</dbReference>
<dbReference type="InterPro" id="IPR013786">
    <property type="entry name" value="AcylCoA_DH/ox_N"/>
</dbReference>
<feature type="domain" description="Acyl-CoA dehydrogenase C-terminal" evidence="16">
    <location>
        <begin position="249"/>
        <end position="386"/>
    </location>
</feature>
<dbReference type="EMBL" id="BAAAMN010000016">
    <property type="protein sequence ID" value="GAA2032135.1"/>
    <property type="molecule type" value="Genomic_DNA"/>
</dbReference>
<proteinExistence type="inferred from homology"/>
<keyword evidence="6" id="KW-0503">Monooxygenase</keyword>
<evidence type="ECO:0000256" key="1">
    <source>
        <dbReference type="ARBA" id="ARBA00004496"/>
    </source>
</evidence>
<dbReference type="Gene3D" id="2.40.110.10">
    <property type="entry name" value="Butyryl-CoA Dehydrogenase, subunit A, domain 2"/>
    <property type="match status" value="1"/>
</dbReference>
<evidence type="ECO:0000313" key="17">
    <source>
        <dbReference type="EMBL" id="GAA2032135.1"/>
    </source>
</evidence>
<evidence type="ECO:0000256" key="10">
    <source>
        <dbReference type="ARBA" id="ARBA00034345"/>
    </source>
</evidence>
<keyword evidence="4" id="KW-0547">Nucleotide-binding</keyword>
<evidence type="ECO:0000256" key="4">
    <source>
        <dbReference type="ARBA" id="ARBA00022741"/>
    </source>
</evidence>
<evidence type="ECO:0000256" key="11">
    <source>
        <dbReference type="ARBA" id="ARBA00047859"/>
    </source>
</evidence>
<evidence type="ECO:0000256" key="5">
    <source>
        <dbReference type="ARBA" id="ARBA00023002"/>
    </source>
</evidence>
<keyword evidence="3" id="KW-0288">FMN</keyword>
<comment type="catalytic activity">
    <reaction evidence="13">
        <text>dibenzothiophene + 2 FMNH2 + 2 O2 = dibenzothiophene 5,5-dioxide + 2 FMN + 2 H2O + 2 H(+)</text>
        <dbReference type="Rhea" id="RHEA:49072"/>
        <dbReference type="ChEBI" id="CHEBI:15377"/>
        <dbReference type="ChEBI" id="CHEBI:15378"/>
        <dbReference type="ChEBI" id="CHEBI:15379"/>
        <dbReference type="ChEBI" id="CHEBI:23681"/>
        <dbReference type="ChEBI" id="CHEBI:57618"/>
        <dbReference type="ChEBI" id="CHEBI:58210"/>
        <dbReference type="ChEBI" id="CHEBI:90356"/>
        <dbReference type="EC" id="1.14.14.21"/>
    </reaction>
</comment>
<organism evidence="17 18">
    <name type="scientific">Yaniella flava</name>
    <dbReference type="NCBI Taxonomy" id="287930"/>
    <lineage>
        <taxon>Bacteria</taxon>
        <taxon>Bacillati</taxon>
        <taxon>Actinomycetota</taxon>
        <taxon>Actinomycetes</taxon>
        <taxon>Micrococcales</taxon>
        <taxon>Micrococcaceae</taxon>
        <taxon>Yaniella</taxon>
    </lineage>
</organism>
<dbReference type="RefSeq" id="WP_343956561.1">
    <property type="nucleotide sequence ID" value="NZ_BAAAMN010000016.1"/>
</dbReference>
<dbReference type="InterPro" id="IPR036250">
    <property type="entry name" value="AcylCo_DH-like_C"/>
</dbReference>
<dbReference type="InterPro" id="IPR046373">
    <property type="entry name" value="Acyl-CoA_Oxase/DH_mid-dom_sf"/>
</dbReference>
<dbReference type="InterPro" id="IPR037069">
    <property type="entry name" value="AcylCoA_DH/ox_N_sf"/>
</dbReference>
<evidence type="ECO:0000259" key="14">
    <source>
        <dbReference type="Pfam" id="PF02770"/>
    </source>
</evidence>
<dbReference type="PANTHER" id="PTHR43884">
    <property type="entry name" value="ACYL-COA DEHYDROGENASE"/>
    <property type="match status" value="1"/>
</dbReference>
<evidence type="ECO:0000256" key="3">
    <source>
        <dbReference type="ARBA" id="ARBA00022643"/>
    </source>
</evidence>
<evidence type="ECO:0000313" key="18">
    <source>
        <dbReference type="Proteomes" id="UP001501461"/>
    </source>
</evidence>